<dbReference type="Gene3D" id="2.20.70.10">
    <property type="match status" value="1"/>
</dbReference>
<keyword evidence="4" id="KW-1185">Reference proteome</keyword>
<organism evidence="3 4">
    <name type="scientific">Tulasnella calospora MUT 4182</name>
    <dbReference type="NCBI Taxonomy" id="1051891"/>
    <lineage>
        <taxon>Eukaryota</taxon>
        <taxon>Fungi</taxon>
        <taxon>Dikarya</taxon>
        <taxon>Basidiomycota</taxon>
        <taxon>Agaricomycotina</taxon>
        <taxon>Agaricomycetes</taxon>
        <taxon>Cantharellales</taxon>
        <taxon>Tulasnellaceae</taxon>
        <taxon>Tulasnella</taxon>
    </lineage>
</organism>
<gene>
    <name evidence="3" type="ORF">M407DRAFT_23878</name>
</gene>
<protein>
    <recommendedName>
        <fullName evidence="2">WW domain-containing protein</fullName>
    </recommendedName>
</protein>
<dbReference type="InterPro" id="IPR001202">
    <property type="entry name" value="WW_dom"/>
</dbReference>
<sequence>MNSSPNEKPAPPTYSESQALADSADVQHPTNVDETEYQEDLRPLPLGWIRQWDSSAENYFYVDTTANPPLSTWEHPEDLIQEQYTPPIAYSSRPIQEEKKVEATVPWEDSYYRPATPSQHTSLVDRQDFIFASRRRKGPGPIGRLIRRIFDHHSRSGSSHSSNSRVYAPPAYPMSRCAQRRAEMRARRLERREQLRAWPEAKWRSEGLKESNGFKKRGCCSRYYC</sequence>
<dbReference type="SUPFAM" id="SSF51045">
    <property type="entry name" value="WW domain"/>
    <property type="match status" value="1"/>
</dbReference>
<dbReference type="Proteomes" id="UP000054248">
    <property type="component" value="Unassembled WGS sequence"/>
</dbReference>
<feature type="region of interest" description="Disordered" evidence="1">
    <location>
        <begin position="1"/>
        <end position="40"/>
    </location>
</feature>
<dbReference type="AlphaFoldDB" id="A0A0C3QKC0"/>
<name>A0A0C3QKC0_9AGAM</name>
<evidence type="ECO:0000256" key="1">
    <source>
        <dbReference type="SAM" id="MobiDB-lite"/>
    </source>
</evidence>
<dbReference type="EMBL" id="KN823018">
    <property type="protein sequence ID" value="KIO26809.1"/>
    <property type="molecule type" value="Genomic_DNA"/>
</dbReference>
<evidence type="ECO:0000313" key="4">
    <source>
        <dbReference type="Proteomes" id="UP000054248"/>
    </source>
</evidence>
<reference evidence="4" key="2">
    <citation type="submission" date="2015-01" db="EMBL/GenBank/DDBJ databases">
        <title>Evolutionary Origins and Diversification of the Mycorrhizal Mutualists.</title>
        <authorList>
            <consortium name="DOE Joint Genome Institute"/>
            <consortium name="Mycorrhizal Genomics Consortium"/>
            <person name="Kohler A."/>
            <person name="Kuo A."/>
            <person name="Nagy L.G."/>
            <person name="Floudas D."/>
            <person name="Copeland A."/>
            <person name="Barry K.W."/>
            <person name="Cichocki N."/>
            <person name="Veneault-Fourrey C."/>
            <person name="LaButti K."/>
            <person name="Lindquist E.A."/>
            <person name="Lipzen A."/>
            <person name="Lundell T."/>
            <person name="Morin E."/>
            <person name="Murat C."/>
            <person name="Riley R."/>
            <person name="Ohm R."/>
            <person name="Sun H."/>
            <person name="Tunlid A."/>
            <person name="Henrissat B."/>
            <person name="Grigoriev I.V."/>
            <person name="Hibbett D.S."/>
            <person name="Martin F."/>
        </authorList>
    </citation>
    <scope>NUCLEOTIDE SEQUENCE [LARGE SCALE GENOMIC DNA]</scope>
    <source>
        <strain evidence="4">MUT 4182</strain>
    </source>
</reference>
<evidence type="ECO:0000313" key="3">
    <source>
        <dbReference type="EMBL" id="KIO26809.1"/>
    </source>
</evidence>
<feature type="domain" description="WW" evidence="2">
    <location>
        <begin position="43"/>
        <end position="78"/>
    </location>
</feature>
<dbReference type="InterPro" id="IPR036020">
    <property type="entry name" value="WW_dom_sf"/>
</dbReference>
<dbReference type="HOGENOM" id="CLU_1230700_0_0_1"/>
<dbReference type="OrthoDB" id="2367685at2759"/>
<reference evidence="3 4" key="1">
    <citation type="submission" date="2014-04" db="EMBL/GenBank/DDBJ databases">
        <authorList>
            <consortium name="DOE Joint Genome Institute"/>
            <person name="Kuo A."/>
            <person name="Girlanda M."/>
            <person name="Perotto S."/>
            <person name="Kohler A."/>
            <person name="Nagy L.G."/>
            <person name="Floudas D."/>
            <person name="Copeland A."/>
            <person name="Barry K.W."/>
            <person name="Cichocki N."/>
            <person name="Veneault-Fourrey C."/>
            <person name="LaButti K."/>
            <person name="Lindquist E.A."/>
            <person name="Lipzen A."/>
            <person name="Lundell T."/>
            <person name="Morin E."/>
            <person name="Murat C."/>
            <person name="Sun H."/>
            <person name="Tunlid A."/>
            <person name="Henrissat B."/>
            <person name="Grigoriev I.V."/>
            <person name="Hibbett D.S."/>
            <person name="Martin F."/>
            <person name="Nordberg H.P."/>
            <person name="Cantor M.N."/>
            <person name="Hua S.X."/>
        </authorList>
    </citation>
    <scope>NUCLEOTIDE SEQUENCE [LARGE SCALE GENOMIC DNA]</scope>
    <source>
        <strain evidence="3 4">MUT 4182</strain>
    </source>
</reference>
<evidence type="ECO:0000259" key="2">
    <source>
        <dbReference type="SMART" id="SM00456"/>
    </source>
</evidence>
<accession>A0A0C3QKC0</accession>
<proteinExistence type="predicted"/>
<dbReference type="SMART" id="SM00456">
    <property type="entry name" value="WW"/>
    <property type="match status" value="1"/>
</dbReference>